<evidence type="ECO:0000256" key="6">
    <source>
        <dbReference type="ARBA" id="ARBA00023136"/>
    </source>
</evidence>
<comment type="subcellular location">
    <subcellularLocation>
        <location evidence="1 7">Cell membrane</location>
        <topology evidence="1 7">Multi-pass membrane protein</topology>
    </subcellularLocation>
</comment>
<dbReference type="EMBL" id="JACSNV010000001">
    <property type="protein sequence ID" value="MBM6876692.1"/>
    <property type="molecule type" value="Genomic_DNA"/>
</dbReference>
<evidence type="ECO:0000256" key="7">
    <source>
        <dbReference type="RuleBase" id="RU363032"/>
    </source>
</evidence>
<dbReference type="CDD" id="cd06261">
    <property type="entry name" value="TM_PBP2"/>
    <property type="match status" value="1"/>
</dbReference>
<evidence type="ECO:0000313" key="10">
    <source>
        <dbReference type="Proteomes" id="UP000729290"/>
    </source>
</evidence>
<dbReference type="InterPro" id="IPR035906">
    <property type="entry name" value="MetI-like_sf"/>
</dbReference>
<dbReference type="SUPFAM" id="SSF161098">
    <property type="entry name" value="MetI-like"/>
    <property type="match status" value="1"/>
</dbReference>
<accession>A0ABS2G737</accession>
<keyword evidence="4 7" id="KW-0812">Transmembrane</keyword>
<proteinExistence type="inferred from homology"/>
<evidence type="ECO:0000256" key="2">
    <source>
        <dbReference type="ARBA" id="ARBA00022448"/>
    </source>
</evidence>
<feature type="transmembrane region" description="Helical" evidence="7">
    <location>
        <begin position="64"/>
        <end position="85"/>
    </location>
</feature>
<keyword evidence="2 7" id="KW-0813">Transport</keyword>
<dbReference type="InterPro" id="IPR043429">
    <property type="entry name" value="ArtM/GltK/GlnP/TcyL/YhdX-like"/>
</dbReference>
<comment type="caution">
    <text evidence="9">The sequence shown here is derived from an EMBL/GenBank/DDBJ whole genome shotgun (WGS) entry which is preliminary data.</text>
</comment>
<reference evidence="9 10" key="1">
    <citation type="journal article" date="2021" name="Sci. Rep.">
        <title>The distribution of antibiotic resistance genes in chicken gut microbiota commensals.</title>
        <authorList>
            <person name="Juricova H."/>
            <person name="Matiasovicova J."/>
            <person name="Kubasova T."/>
            <person name="Cejkova D."/>
            <person name="Rychlik I."/>
        </authorList>
    </citation>
    <scope>NUCLEOTIDE SEQUENCE [LARGE SCALE GENOMIC DNA]</scope>
    <source>
        <strain evidence="9 10">An431b</strain>
    </source>
</reference>
<feature type="transmembrane region" description="Helical" evidence="7">
    <location>
        <begin position="91"/>
        <end position="111"/>
    </location>
</feature>
<sequence length="224" mass="24490">MGEFFQAILNFISYAVSIAPRLFEGLKLTAGMTVCSLALGIIVGLISCFFSISRVKVLNKISGAYLSVIRGTPLMVQAMFIYFGITGALDIRITSFSAAVIVLMLNAGAYLSEIFRSGINAINKGQMEAARSLGLPHGVAMRKVILPQAIRIVIPSVTNQFIITLKDTSILSVIGVAELMRQSNQIVSGNFRGFETYAVVAIWYYVLVIILTKLFKILERRLAN</sequence>
<evidence type="ECO:0000259" key="8">
    <source>
        <dbReference type="PROSITE" id="PS50928"/>
    </source>
</evidence>
<name>A0ABS2G737_9FIRM</name>
<evidence type="ECO:0000256" key="4">
    <source>
        <dbReference type="ARBA" id="ARBA00022692"/>
    </source>
</evidence>
<dbReference type="RefSeq" id="WP_205132396.1">
    <property type="nucleotide sequence ID" value="NZ_JACSNT010000001.1"/>
</dbReference>
<dbReference type="InterPro" id="IPR010065">
    <property type="entry name" value="AA_ABC_transptr_permease_3TM"/>
</dbReference>
<dbReference type="PROSITE" id="PS50928">
    <property type="entry name" value="ABC_TM1"/>
    <property type="match status" value="1"/>
</dbReference>
<dbReference type="PANTHER" id="PTHR30614:SF46">
    <property type="entry name" value="ABC TRANSPORTER MEMBRANE SPANNING PERMEASE-GLUTAMINE TRANSPORT"/>
    <property type="match status" value="1"/>
</dbReference>
<dbReference type="NCBIfam" id="TIGR01726">
    <property type="entry name" value="HEQRo_perm_3TM"/>
    <property type="match status" value="1"/>
</dbReference>
<gene>
    <name evidence="9" type="ORF">H9X83_00755</name>
</gene>
<evidence type="ECO:0000256" key="3">
    <source>
        <dbReference type="ARBA" id="ARBA00022475"/>
    </source>
</evidence>
<organism evidence="9 10">
    <name type="scientific">Anaerotignum lactatifermentans</name>
    <dbReference type="NCBI Taxonomy" id="160404"/>
    <lineage>
        <taxon>Bacteria</taxon>
        <taxon>Bacillati</taxon>
        <taxon>Bacillota</taxon>
        <taxon>Clostridia</taxon>
        <taxon>Lachnospirales</taxon>
        <taxon>Anaerotignaceae</taxon>
        <taxon>Anaerotignum</taxon>
    </lineage>
</organism>
<keyword evidence="10" id="KW-1185">Reference proteome</keyword>
<dbReference type="Gene3D" id="1.10.3720.10">
    <property type="entry name" value="MetI-like"/>
    <property type="match status" value="1"/>
</dbReference>
<comment type="similarity">
    <text evidence="7">Belongs to the binding-protein-dependent transport system permease family.</text>
</comment>
<evidence type="ECO:0000256" key="5">
    <source>
        <dbReference type="ARBA" id="ARBA00022989"/>
    </source>
</evidence>
<keyword evidence="6 7" id="KW-0472">Membrane</keyword>
<dbReference type="InterPro" id="IPR000515">
    <property type="entry name" value="MetI-like"/>
</dbReference>
<protein>
    <submittedName>
        <fullName evidence="9">Amino acid ABC transporter permease</fullName>
    </submittedName>
</protein>
<feature type="domain" description="ABC transmembrane type-1" evidence="8">
    <location>
        <begin position="22"/>
        <end position="215"/>
    </location>
</feature>
<feature type="transmembrane region" description="Helical" evidence="7">
    <location>
        <begin position="197"/>
        <end position="215"/>
    </location>
</feature>
<dbReference type="Pfam" id="PF00528">
    <property type="entry name" value="BPD_transp_1"/>
    <property type="match status" value="1"/>
</dbReference>
<dbReference type="PANTHER" id="PTHR30614">
    <property type="entry name" value="MEMBRANE COMPONENT OF AMINO ACID ABC TRANSPORTER"/>
    <property type="match status" value="1"/>
</dbReference>
<evidence type="ECO:0000256" key="1">
    <source>
        <dbReference type="ARBA" id="ARBA00004651"/>
    </source>
</evidence>
<evidence type="ECO:0000313" key="9">
    <source>
        <dbReference type="EMBL" id="MBM6876692.1"/>
    </source>
</evidence>
<feature type="transmembrane region" description="Helical" evidence="7">
    <location>
        <begin position="29"/>
        <end position="52"/>
    </location>
</feature>
<keyword evidence="3" id="KW-1003">Cell membrane</keyword>
<keyword evidence="5 7" id="KW-1133">Transmembrane helix</keyword>
<dbReference type="Proteomes" id="UP000729290">
    <property type="component" value="Unassembled WGS sequence"/>
</dbReference>